<keyword evidence="1" id="KW-0472">Membrane</keyword>
<dbReference type="PANTHER" id="PTHR10424">
    <property type="entry name" value="VIRAL ENVELOPE PROTEIN"/>
    <property type="match status" value="1"/>
</dbReference>
<dbReference type="InterPro" id="IPR018154">
    <property type="entry name" value="TLV/ENV_coat_polyprotein"/>
</dbReference>
<dbReference type="Proteomes" id="UP000531168">
    <property type="component" value="Unassembled WGS sequence"/>
</dbReference>
<proteinExistence type="predicted"/>
<gene>
    <name evidence="2" type="primary">Ervv2_1</name>
    <name evidence="2" type="ORF">AMAGUI_R15609</name>
</gene>
<reference evidence="2 3" key="1">
    <citation type="submission" date="2019-09" db="EMBL/GenBank/DDBJ databases">
        <title>Bird 10,000 Genomes (B10K) Project - Family phase.</title>
        <authorList>
            <person name="Zhang G."/>
        </authorList>
    </citation>
    <scope>NUCLEOTIDE SEQUENCE [LARGE SCALE GENOMIC DNA]</scope>
    <source>
        <strain evidence="2">B10K-DU-001-46</strain>
        <tissue evidence="2">Muscle</tissue>
    </source>
</reference>
<comment type="caution">
    <text evidence="2">The sequence shown here is derived from an EMBL/GenBank/DDBJ whole genome shotgun (WGS) entry which is preliminary data.</text>
</comment>
<evidence type="ECO:0000256" key="1">
    <source>
        <dbReference type="SAM" id="Phobius"/>
    </source>
</evidence>
<dbReference type="EMBL" id="VXAR01004894">
    <property type="protein sequence ID" value="NXK75723.1"/>
    <property type="molecule type" value="Genomic_DNA"/>
</dbReference>
<dbReference type="SUPFAM" id="SSF58069">
    <property type="entry name" value="Virus ectodomain"/>
    <property type="match status" value="1"/>
</dbReference>
<feature type="transmembrane region" description="Helical" evidence="1">
    <location>
        <begin position="71"/>
        <end position="94"/>
    </location>
</feature>
<keyword evidence="3" id="KW-1185">Reference proteome</keyword>
<evidence type="ECO:0000313" key="3">
    <source>
        <dbReference type="Proteomes" id="UP000531168"/>
    </source>
</evidence>
<keyword evidence="1" id="KW-1133">Transmembrane helix</keyword>
<organism evidence="2 3">
    <name type="scientific">Amazona guildingii</name>
    <dbReference type="NCBI Taxonomy" id="175529"/>
    <lineage>
        <taxon>Eukaryota</taxon>
        <taxon>Metazoa</taxon>
        <taxon>Chordata</taxon>
        <taxon>Craniata</taxon>
        <taxon>Vertebrata</taxon>
        <taxon>Euteleostomi</taxon>
        <taxon>Archelosauria</taxon>
        <taxon>Archosauria</taxon>
        <taxon>Dinosauria</taxon>
        <taxon>Saurischia</taxon>
        <taxon>Theropoda</taxon>
        <taxon>Coelurosauria</taxon>
        <taxon>Aves</taxon>
        <taxon>Neognathae</taxon>
        <taxon>Neoaves</taxon>
        <taxon>Telluraves</taxon>
        <taxon>Australaves</taxon>
        <taxon>Psittaciformes</taxon>
        <taxon>Psittacidae</taxon>
        <taxon>Amazona</taxon>
    </lineage>
</organism>
<sequence>LATQGGVCSIINESCCSYIDQSGRIETDLKEIWKQTEVFHEVAKDDTSSCFDEIWKKLTSWLPNLSWLRQLVAGILMLIVLILITCGMIQCSFWHCKRSMINYENWKRNEIKHQIEKGNYSKKT</sequence>
<feature type="non-terminal residue" evidence="2">
    <location>
        <position position="124"/>
    </location>
</feature>
<dbReference type="Pfam" id="PF00429">
    <property type="entry name" value="TLV_coat"/>
    <property type="match status" value="1"/>
</dbReference>
<keyword evidence="1" id="KW-0812">Transmembrane</keyword>
<name>A0A7L0M403_9PSIT</name>
<accession>A0A7L0M403</accession>
<evidence type="ECO:0000313" key="2">
    <source>
        <dbReference type="EMBL" id="NXK75723.1"/>
    </source>
</evidence>
<protein>
    <submittedName>
        <fullName evidence="2">ERVV2 protein</fullName>
    </submittedName>
</protein>
<dbReference type="AlphaFoldDB" id="A0A7L0M403"/>
<dbReference type="Gene3D" id="1.10.287.210">
    <property type="match status" value="1"/>
</dbReference>
<feature type="non-terminal residue" evidence="2">
    <location>
        <position position="1"/>
    </location>
</feature>